<keyword evidence="2" id="KW-0472">Membrane</keyword>
<keyword evidence="3" id="KW-0998">Cell outer membrane</keyword>
<dbReference type="Pfam" id="PF25183">
    <property type="entry name" value="OMP_b-brl_4"/>
    <property type="match status" value="1"/>
</dbReference>
<dbReference type="RefSeq" id="WP_130423680.1">
    <property type="nucleotide sequence ID" value="NZ_SHKW01000002.1"/>
</dbReference>
<comment type="caution">
    <text evidence="5">The sequence shown here is derived from an EMBL/GenBank/DDBJ whole genome shotgun (WGS) entry which is preliminary data.</text>
</comment>
<keyword evidence="6" id="KW-1185">Reference proteome</keyword>
<evidence type="ECO:0000256" key="1">
    <source>
        <dbReference type="ARBA" id="ARBA00004442"/>
    </source>
</evidence>
<proteinExistence type="predicted"/>
<name>A0A4Q7YGE5_9BACT</name>
<evidence type="ECO:0000313" key="5">
    <source>
        <dbReference type="EMBL" id="RZU35425.1"/>
    </source>
</evidence>
<dbReference type="GO" id="GO:0004180">
    <property type="term" value="F:carboxypeptidase activity"/>
    <property type="evidence" value="ECO:0007669"/>
    <property type="project" value="UniProtKB-KW"/>
</dbReference>
<comment type="subcellular location">
    <subcellularLocation>
        <location evidence="1">Cell outer membrane</location>
    </subcellularLocation>
</comment>
<keyword evidence="5" id="KW-0645">Protease</keyword>
<reference evidence="5 6" key="1">
    <citation type="submission" date="2019-02" db="EMBL/GenBank/DDBJ databases">
        <title>Genomic Encyclopedia of Archaeal and Bacterial Type Strains, Phase II (KMG-II): from individual species to whole genera.</title>
        <authorList>
            <person name="Goeker M."/>
        </authorList>
    </citation>
    <scope>NUCLEOTIDE SEQUENCE [LARGE SCALE GENOMIC DNA]</scope>
    <source>
        <strain evidence="5 6">DSM 18101</strain>
    </source>
</reference>
<dbReference type="EMBL" id="SHKW01000002">
    <property type="protein sequence ID" value="RZU35425.1"/>
    <property type="molecule type" value="Genomic_DNA"/>
</dbReference>
<dbReference type="InterPro" id="IPR057601">
    <property type="entry name" value="Oar-like_b-barrel"/>
</dbReference>
<keyword evidence="5" id="KW-0378">Hydrolase</keyword>
<accession>A0A4Q7YGE5</accession>
<dbReference type="SUPFAM" id="SSF56935">
    <property type="entry name" value="Porins"/>
    <property type="match status" value="1"/>
</dbReference>
<protein>
    <submittedName>
        <fullName evidence="5">Carboxypeptidase family protein</fullName>
    </submittedName>
</protein>
<dbReference type="InterPro" id="IPR010917">
    <property type="entry name" value="TonB_rcpt_CS"/>
</dbReference>
<sequence length="1314" mass="141449">MDTSARIGHAQKRKYSRHSIRRRPLERLLLLVVFGALFASQALAQSTGQGIISGIVSDSTGASVSHVAVNVRNTDTNVSINAFTNDTGYYEVRNLNEGPYEVSTTVQGFERFIRSGIVLQAEGHPSIDLQLKVGSSTESVVVNAGAPLIDTQGVSISQVITSEEMSALPNGQAAIWLAMLSPGVQSNYAQNYSLGGASPNWNGSGPQFGAYGRIGANEFNLDGAPNMAGQRGQAINLSPEELGQTSVNVTPFDPSVGHTYGILLTQTTKSGTNDLHGGVRYRRYDLRWFGLQHFQKFTYQYHTQLDKCSTNSGSAACEYDENTYGWPGTHLNSGDAAIGGPVFIPKLYDGRNKFFFFVGVVLDAPNNAQSTTLAIPTIRQRSGDFSDLPLPVAGTVAPATFTAACGPNATYYGQYQIYNPYSVTFDSKGVPRRAPFCGNVIPSSLISNLPLVQVVNGFLPTPSSTASTGNNYNYTPVNWNTYRAVTNRYDYTVSEADHIFFRWSRAHYYQLAQDFQTGDQGRQGVHHWIPTGALGWSHILSPKMVVDATVGATEWTGYGDLYPGWQAYKPSDLGLPTYLDDYAGSNAQFPVIAMSGYQTIGKTAINVTHFRSLAVRGNLTAVLANHTLRGGAEWRSQNAAGGGPAASNTTAGPSGQFNFDNAYVQQNNGTDGTYPSTSTGLSYASFLLGIPTTSQTTTTTSTSRSNPYYAFYVGDTWRVSRKLTIIPGIRYEFEYGPTEKHNRQIVGWDPNAHLTFASTVDTAYQSTLASLTAAQRAVAPAHLPVQGGPIYAGVNGASTRQWVNNWRVLPRLGAAYSITPQTVLRAGAGLYYDTLDVLNENATINTDGFSSTTGPIASSTTFGANFVPGISPMSDPFPLSNGSRFAAPVGSSLGADYYGGSSATIGIYDHNRVPARSWRTQISMEHQIGSSLVVQVAYVASRTRNITLDGSANTTRTYTAGYLNATAVPASFFTGGIQPNSATNSLLGANVPNPFYIGNLGSLATSDPVYYNLLTKSSYVNSKTIQLANLVRPYPQLAALRLYNSIGGSQFQEFQANASKRISNGLIANASYQKNYQKDRDYFQNPFDVTPSLESSLQSPPWRFTASWVYSLPFGRNMRFANSGWQSAVFGGFQFSGSYEANPGTLLTFASNGSGSGQGNIFFIGDPNSIKLKDQIYNTNYSAGVATIQGFNTQSVTATASTTNSITNCTYSGTGFVLLPACLPNNYNLRVFPIHVEGVRGQGLNNWNGAFGRTFNAGERVQVQARADILNLFNHQRVAPVGGAQLNPTSAQFGLVTADNGNGRTIALQVLATF</sequence>
<evidence type="ECO:0000313" key="6">
    <source>
        <dbReference type="Proteomes" id="UP000292958"/>
    </source>
</evidence>
<dbReference type="Gene3D" id="2.60.40.1120">
    <property type="entry name" value="Carboxypeptidase-like, regulatory domain"/>
    <property type="match status" value="1"/>
</dbReference>
<keyword evidence="5" id="KW-0121">Carboxypeptidase</keyword>
<evidence type="ECO:0000259" key="4">
    <source>
        <dbReference type="Pfam" id="PF25183"/>
    </source>
</evidence>
<feature type="domain" description="TonB-dependent transporter Oar-like beta-barrel" evidence="4">
    <location>
        <begin position="268"/>
        <end position="1306"/>
    </location>
</feature>
<dbReference type="InterPro" id="IPR008969">
    <property type="entry name" value="CarboxyPept-like_regulatory"/>
</dbReference>
<organism evidence="5 6">
    <name type="scientific">Edaphobacter modestus</name>
    <dbReference type="NCBI Taxonomy" id="388466"/>
    <lineage>
        <taxon>Bacteria</taxon>
        <taxon>Pseudomonadati</taxon>
        <taxon>Acidobacteriota</taxon>
        <taxon>Terriglobia</taxon>
        <taxon>Terriglobales</taxon>
        <taxon>Acidobacteriaceae</taxon>
        <taxon>Edaphobacter</taxon>
    </lineage>
</organism>
<dbReference type="GO" id="GO:0009279">
    <property type="term" value="C:cell outer membrane"/>
    <property type="evidence" value="ECO:0007669"/>
    <property type="project" value="UniProtKB-SubCell"/>
</dbReference>
<evidence type="ECO:0000256" key="3">
    <source>
        <dbReference type="ARBA" id="ARBA00023237"/>
    </source>
</evidence>
<evidence type="ECO:0000256" key="2">
    <source>
        <dbReference type="ARBA" id="ARBA00023136"/>
    </source>
</evidence>
<dbReference type="Pfam" id="PF13620">
    <property type="entry name" value="CarboxypepD_reg"/>
    <property type="match status" value="1"/>
</dbReference>
<gene>
    <name evidence="5" type="ORF">BDD14_5472</name>
</gene>
<dbReference type="PROSITE" id="PS01156">
    <property type="entry name" value="TONB_DEPENDENT_REC_2"/>
    <property type="match status" value="1"/>
</dbReference>
<dbReference type="InterPro" id="IPR036942">
    <property type="entry name" value="Beta-barrel_TonB_sf"/>
</dbReference>
<dbReference type="Gene3D" id="2.40.170.20">
    <property type="entry name" value="TonB-dependent receptor, beta-barrel domain"/>
    <property type="match status" value="1"/>
</dbReference>
<dbReference type="OrthoDB" id="98005at2"/>
<dbReference type="Proteomes" id="UP000292958">
    <property type="component" value="Unassembled WGS sequence"/>
</dbReference>
<dbReference type="SUPFAM" id="SSF49464">
    <property type="entry name" value="Carboxypeptidase regulatory domain-like"/>
    <property type="match status" value="1"/>
</dbReference>